<dbReference type="Pfam" id="PF00271">
    <property type="entry name" value="Helicase_C"/>
    <property type="match status" value="1"/>
</dbReference>
<evidence type="ECO:0000256" key="3">
    <source>
        <dbReference type="ARBA" id="ARBA00022806"/>
    </source>
</evidence>
<dbReference type="Gene3D" id="3.40.50.300">
    <property type="entry name" value="P-loop containing nucleotide triphosphate hydrolases"/>
    <property type="match status" value="1"/>
</dbReference>
<dbReference type="Pfam" id="PF00176">
    <property type="entry name" value="SNF2-rel_dom"/>
    <property type="match status" value="1"/>
</dbReference>
<dbReference type="SMART" id="SM00487">
    <property type="entry name" value="DEXDc"/>
    <property type="match status" value="1"/>
</dbReference>
<dbReference type="InterPro" id="IPR000330">
    <property type="entry name" value="SNF2_N"/>
</dbReference>
<protein>
    <submittedName>
        <fullName evidence="8">Helicase</fullName>
    </submittedName>
</protein>
<keyword evidence="5" id="KW-0175">Coiled coil</keyword>
<keyword evidence="2" id="KW-0378">Hydrolase</keyword>
<dbReference type="PANTHER" id="PTHR45766:SF6">
    <property type="entry name" value="SWI_SNF-RELATED MATRIX-ASSOCIATED ACTIN-DEPENDENT REGULATOR OF CHROMATIN SUBFAMILY A-LIKE PROTEIN 1"/>
    <property type="match status" value="1"/>
</dbReference>
<evidence type="ECO:0000256" key="4">
    <source>
        <dbReference type="ARBA" id="ARBA00022840"/>
    </source>
</evidence>
<dbReference type="GO" id="GO:0016787">
    <property type="term" value="F:hydrolase activity"/>
    <property type="evidence" value="ECO:0007669"/>
    <property type="project" value="UniProtKB-KW"/>
</dbReference>
<evidence type="ECO:0000313" key="8">
    <source>
        <dbReference type="EMBL" id="HFN01217.1"/>
    </source>
</evidence>
<evidence type="ECO:0000259" key="6">
    <source>
        <dbReference type="PROSITE" id="PS51192"/>
    </source>
</evidence>
<organism evidence="8">
    <name type="scientific">Oscillatoriales cyanobacterium SpSt-418</name>
    <dbReference type="NCBI Taxonomy" id="2282169"/>
    <lineage>
        <taxon>Bacteria</taxon>
        <taxon>Bacillati</taxon>
        <taxon>Cyanobacteriota</taxon>
        <taxon>Cyanophyceae</taxon>
        <taxon>Oscillatoriophycideae</taxon>
        <taxon>Oscillatoriales</taxon>
    </lineage>
</organism>
<evidence type="ECO:0000256" key="5">
    <source>
        <dbReference type="SAM" id="Coils"/>
    </source>
</evidence>
<proteinExistence type="predicted"/>
<feature type="coiled-coil region" evidence="5">
    <location>
        <begin position="985"/>
        <end position="1012"/>
    </location>
</feature>
<name>A0A7C3PM02_9CYAN</name>
<dbReference type="InterPro" id="IPR001650">
    <property type="entry name" value="Helicase_C-like"/>
</dbReference>
<dbReference type="PROSITE" id="PS51192">
    <property type="entry name" value="HELICASE_ATP_BIND_1"/>
    <property type="match status" value="1"/>
</dbReference>
<accession>A0A7C3PM02</accession>
<feature type="domain" description="Helicase C-terminal" evidence="7">
    <location>
        <begin position="501"/>
        <end position="689"/>
    </location>
</feature>
<dbReference type="AlphaFoldDB" id="A0A7C3PM02"/>
<dbReference type="Gene3D" id="3.40.50.10810">
    <property type="entry name" value="Tandem AAA-ATPase domain"/>
    <property type="match status" value="1"/>
</dbReference>
<dbReference type="CDD" id="cd18011">
    <property type="entry name" value="DEXDc_RapA"/>
    <property type="match status" value="1"/>
</dbReference>
<keyword evidence="4" id="KW-0067">ATP-binding</keyword>
<evidence type="ECO:0000256" key="2">
    <source>
        <dbReference type="ARBA" id="ARBA00022801"/>
    </source>
</evidence>
<dbReference type="CDD" id="cd18793">
    <property type="entry name" value="SF2_C_SNF"/>
    <property type="match status" value="1"/>
</dbReference>
<keyword evidence="1" id="KW-0547">Nucleotide-binding</keyword>
<reference evidence="8" key="1">
    <citation type="journal article" date="2020" name="mSystems">
        <title>Genome- and Community-Level Interaction Insights into Carbon Utilization and Element Cycling Functions of Hydrothermarchaeota in Hydrothermal Sediment.</title>
        <authorList>
            <person name="Zhou Z."/>
            <person name="Liu Y."/>
            <person name="Xu W."/>
            <person name="Pan J."/>
            <person name="Luo Z.H."/>
            <person name="Li M."/>
        </authorList>
    </citation>
    <scope>NUCLEOTIDE SEQUENCE [LARGE SCALE GENOMIC DNA]</scope>
    <source>
        <strain evidence="8">SpSt-418</strain>
    </source>
</reference>
<dbReference type="EMBL" id="DSRU01000383">
    <property type="protein sequence ID" value="HFN01217.1"/>
    <property type="molecule type" value="Genomic_DNA"/>
</dbReference>
<dbReference type="InterPro" id="IPR027417">
    <property type="entry name" value="P-loop_NTPase"/>
</dbReference>
<dbReference type="InterPro" id="IPR057342">
    <property type="entry name" value="DEXDc_RapA"/>
</dbReference>
<dbReference type="GO" id="GO:0005524">
    <property type="term" value="F:ATP binding"/>
    <property type="evidence" value="ECO:0007669"/>
    <property type="project" value="UniProtKB-KW"/>
</dbReference>
<dbReference type="SUPFAM" id="SSF69989">
    <property type="entry name" value="C-terminal domain of PLC-beta"/>
    <property type="match status" value="1"/>
</dbReference>
<dbReference type="InterPro" id="IPR014001">
    <property type="entry name" value="Helicase_ATP-bd"/>
</dbReference>
<gene>
    <name evidence="8" type="ORF">ENR64_26390</name>
</gene>
<keyword evidence="3 8" id="KW-0347">Helicase</keyword>
<dbReference type="SMART" id="SM00490">
    <property type="entry name" value="HELICc"/>
    <property type="match status" value="1"/>
</dbReference>
<feature type="domain" description="Helicase ATP-binding" evidence="6">
    <location>
        <begin position="127"/>
        <end position="314"/>
    </location>
</feature>
<dbReference type="SUPFAM" id="SSF52540">
    <property type="entry name" value="P-loop containing nucleoside triphosphate hydrolases"/>
    <property type="match status" value="1"/>
</dbReference>
<evidence type="ECO:0000259" key="7">
    <source>
        <dbReference type="PROSITE" id="PS51194"/>
    </source>
</evidence>
<dbReference type="NCBIfam" id="NF038317">
    <property type="entry name" value="DISARM_DrmD"/>
    <property type="match status" value="1"/>
</dbReference>
<comment type="caution">
    <text evidence="8">The sequence shown here is derived from an EMBL/GenBank/DDBJ whole genome shotgun (WGS) entry which is preliminary data.</text>
</comment>
<sequence>MSPPDQGQLVDVRQRRYVVTEVQKTVLPSNPLIQGIQSAQHLITLTSVEDDALGEELQVIWELEPGVHVHEKTELPEPTGFDSPERLDAFLDAVRWGASSSADIRNIQSPFRSGIDIEDYQLDPVVRGIQMPRVNLLIADDVGLGKTIEAGLVAQELILRQRVRRILIVCPSALQIQWRDQMRDKFGLDFRIVDSTLMKELRRRRGIHVNPWTHFPRLITSIDFLKRDRPIRLFREVLPAEGESIYPRRFDLLIVDEAHNVAPSGSGRYAIDSQRTAAIRLLAPHFEHKLFLTATPHNGYRESFTALLELLDTQRFARGVEPDRNQLQVVMVRRLKRELPPKWDGTPRFPERKLAAIPVDYSDIERRVHTALREYTDLRRKAAADDPTELYATEFVLKLLKKRLFSSPAAFATTLEQHQKSLQAAKRRSTSRIAKPTVGILRRQVEQIEEEFADDGLYEESTEDAIANTSLLFREVTPEEQALLREMQAWADVAVKRSDSKAKQLLNWIKQYIKPDGQWSNERVLIFTEYRATQKWLYDLLATEGLVAGDRLMTLYGGMDSQEREKVKAAFQANPELSPVRILLATDAASEGLDLQNHCSRLIHYEIPWNPNRMEQRNGRVDRHGQKASEVLVYHFVGKGYQHSAVGTRPGDLEGDLEFLMRAALKVNTIREDLGKVGPVIATQVEEAMLGRRTTLDTSRAERESEPVRRMLKFERSVREQIEKLREQLSETRRNFRLTPENIEAVVNIGLELAEQPPLIPIEIEGLRGQAYHLPAFRGSWSACTEGLAHPHTQEIRPVVFDPDQSNGRDDVVLVHLNHRLVQMCLRLLRAEVWSREGRKRLHRVTARLVPSSALEHPVVIAHGRLVILGGDQQRLHEEVITAGGMLKEGRFSRLNVGQVQMALDAALPDPIPETVQQRLMTLWEGHKEPLLRSLEARMGDRTAGLQKALQDRCDKEVADITAILTELRQSILNELKQPEVEQLELFSNTEREQLERNLKSLEARLEQIPQEIEQEAVAIRARFRDPTPRLFPLAVTYLIPQKLI</sequence>
<dbReference type="PROSITE" id="PS51194">
    <property type="entry name" value="HELICASE_CTER"/>
    <property type="match status" value="1"/>
</dbReference>
<dbReference type="GO" id="GO:0004386">
    <property type="term" value="F:helicase activity"/>
    <property type="evidence" value="ECO:0007669"/>
    <property type="project" value="UniProtKB-KW"/>
</dbReference>
<dbReference type="InterPro" id="IPR049730">
    <property type="entry name" value="SNF2/RAD54-like_C"/>
</dbReference>
<evidence type="ECO:0000256" key="1">
    <source>
        <dbReference type="ARBA" id="ARBA00022741"/>
    </source>
</evidence>
<dbReference type="PANTHER" id="PTHR45766">
    <property type="entry name" value="DNA ANNEALING HELICASE AND ENDONUCLEASE ZRANB3 FAMILY MEMBER"/>
    <property type="match status" value="1"/>
</dbReference>
<dbReference type="InterPro" id="IPR038718">
    <property type="entry name" value="SNF2-like_sf"/>
</dbReference>